<dbReference type="SUPFAM" id="SSF54862">
    <property type="entry name" value="4Fe-4S ferredoxins"/>
    <property type="match status" value="1"/>
</dbReference>
<proteinExistence type="predicted"/>
<evidence type="ECO:0000256" key="3">
    <source>
        <dbReference type="ARBA" id="ARBA00022723"/>
    </source>
</evidence>
<dbReference type="PROSITE" id="PS51379">
    <property type="entry name" value="4FE4S_FER_2"/>
    <property type="match status" value="2"/>
</dbReference>
<dbReference type="PROSITE" id="PS00198">
    <property type="entry name" value="4FE4S_FER_1"/>
    <property type="match status" value="1"/>
</dbReference>
<dbReference type="PANTHER" id="PTHR30176">
    <property type="entry name" value="FERREDOXIN-TYPE PROTEIN NAPH"/>
    <property type="match status" value="1"/>
</dbReference>
<keyword evidence="4" id="KW-0249">Electron transport</keyword>
<name>A0A3N5AXS5_9THEO</name>
<dbReference type="InterPro" id="IPR051684">
    <property type="entry name" value="Electron_Trans/Redox"/>
</dbReference>
<evidence type="ECO:0000256" key="5">
    <source>
        <dbReference type="ARBA" id="ARBA00023004"/>
    </source>
</evidence>
<keyword evidence="6" id="KW-0411">Iron-sulfur</keyword>
<gene>
    <name evidence="9" type="ORF">EDD75_0649</name>
</gene>
<dbReference type="InterPro" id="IPR017896">
    <property type="entry name" value="4Fe4S_Fe-S-bd"/>
</dbReference>
<evidence type="ECO:0000313" key="10">
    <source>
        <dbReference type="Proteomes" id="UP000282654"/>
    </source>
</evidence>
<evidence type="ECO:0000256" key="7">
    <source>
        <dbReference type="SAM" id="Phobius"/>
    </source>
</evidence>
<dbReference type="GO" id="GO:0046872">
    <property type="term" value="F:metal ion binding"/>
    <property type="evidence" value="ECO:0007669"/>
    <property type="project" value="UniProtKB-KW"/>
</dbReference>
<dbReference type="Proteomes" id="UP000282654">
    <property type="component" value="Unassembled WGS sequence"/>
</dbReference>
<evidence type="ECO:0000313" key="9">
    <source>
        <dbReference type="EMBL" id="RPF49824.1"/>
    </source>
</evidence>
<keyword evidence="7" id="KW-0472">Membrane</keyword>
<feature type="transmembrane region" description="Helical" evidence="7">
    <location>
        <begin position="125"/>
        <end position="143"/>
    </location>
</feature>
<feature type="domain" description="4Fe-4S ferredoxin-type" evidence="8">
    <location>
        <begin position="224"/>
        <end position="254"/>
    </location>
</feature>
<feature type="transmembrane region" description="Helical" evidence="7">
    <location>
        <begin position="314"/>
        <end position="333"/>
    </location>
</feature>
<keyword evidence="2" id="KW-0004">4Fe-4S</keyword>
<keyword evidence="7" id="KW-1133">Transmembrane helix</keyword>
<dbReference type="AlphaFoldDB" id="A0A3N5AXS5"/>
<keyword evidence="3" id="KW-0479">Metal-binding</keyword>
<evidence type="ECO:0000259" key="8">
    <source>
        <dbReference type="PROSITE" id="PS51379"/>
    </source>
</evidence>
<evidence type="ECO:0000256" key="6">
    <source>
        <dbReference type="ARBA" id="ARBA00023014"/>
    </source>
</evidence>
<dbReference type="OrthoDB" id="9806398at2"/>
<keyword evidence="10" id="KW-1185">Reference proteome</keyword>
<dbReference type="InterPro" id="IPR017900">
    <property type="entry name" value="4Fe4S_Fe_S_CS"/>
</dbReference>
<feature type="transmembrane region" description="Helical" evidence="7">
    <location>
        <begin position="79"/>
        <end position="105"/>
    </location>
</feature>
<dbReference type="GO" id="GO:0051539">
    <property type="term" value="F:4 iron, 4 sulfur cluster binding"/>
    <property type="evidence" value="ECO:0007669"/>
    <property type="project" value="UniProtKB-KW"/>
</dbReference>
<dbReference type="PANTHER" id="PTHR30176:SF3">
    <property type="entry name" value="FERREDOXIN-TYPE PROTEIN NAPH"/>
    <property type="match status" value="1"/>
</dbReference>
<feature type="transmembrane region" description="Helical" evidence="7">
    <location>
        <begin position="178"/>
        <end position="201"/>
    </location>
</feature>
<dbReference type="GO" id="GO:0005886">
    <property type="term" value="C:plasma membrane"/>
    <property type="evidence" value="ECO:0007669"/>
    <property type="project" value="TreeGrafter"/>
</dbReference>
<evidence type="ECO:0000256" key="2">
    <source>
        <dbReference type="ARBA" id="ARBA00022485"/>
    </source>
</evidence>
<organism evidence="9 10">
    <name type="scientific">Thermodesulfitimonas autotrophica</name>
    <dbReference type="NCBI Taxonomy" id="1894989"/>
    <lineage>
        <taxon>Bacteria</taxon>
        <taxon>Bacillati</taxon>
        <taxon>Bacillota</taxon>
        <taxon>Clostridia</taxon>
        <taxon>Thermoanaerobacterales</taxon>
        <taxon>Thermoanaerobacteraceae</taxon>
        <taxon>Thermodesulfitimonas</taxon>
    </lineage>
</organism>
<keyword evidence="1" id="KW-0813">Transport</keyword>
<dbReference type="Pfam" id="PF12801">
    <property type="entry name" value="Fer4_5"/>
    <property type="match status" value="3"/>
</dbReference>
<evidence type="ECO:0000256" key="1">
    <source>
        <dbReference type="ARBA" id="ARBA00022448"/>
    </source>
</evidence>
<sequence length="376" mass="39963">MGSALRSSKLGRRRRSLQLAALILANGYWPGLFAATIYRGPVKVLCVPFLNCYSCPAALCSCPVGAFQGFLAATRAVSLYVGGFLLLTGFAAGRLFCGWLCPFGLLQELLAGRRARRRLPGVCGLLKYAVLLLTVLLPVLWVSEAGLGAPYFCKYLCPAGTLEAGLVLVLARPELRALAGWLFAWKVAVLAIFLGLMPFIYRVFCRTACPLGAFYGLCNGVSLWRLERDVSRCTGCGLCREVCPVSVPVDKNPNHPDCFRCLECTRACPVGALRFTWNGAAGEESGEKPGAGAGSGTILYGAGGAGEMKLKRTAAVLLAVAVIIGLCGCRFTGRPPETRGERAPAFTAPLSGEGKEVHIPDDFAGRAVVLLFFSPG</sequence>
<feature type="domain" description="4Fe-4S ferredoxin-type" evidence="8">
    <location>
        <begin position="258"/>
        <end position="278"/>
    </location>
</feature>
<keyword evidence="7" id="KW-0812">Transmembrane</keyword>
<reference evidence="9 10" key="1">
    <citation type="submission" date="2018-11" db="EMBL/GenBank/DDBJ databases">
        <title>Genomic Encyclopedia of Type Strains, Phase IV (KMG-IV): sequencing the most valuable type-strain genomes for metagenomic binning, comparative biology and taxonomic classification.</title>
        <authorList>
            <person name="Goeker M."/>
        </authorList>
    </citation>
    <scope>NUCLEOTIDE SEQUENCE [LARGE SCALE GENOMIC DNA]</scope>
    <source>
        <strain evidence="9 10">DSM 102936</strain>
    </source>
</reference>
<dbReference type="Gene3D" id="3.30.70.20">
    <property type="match status" value="1"/>
</dbReference>
<comment type="caution">
    <text evidence="9">The sequence shown here is derived from an EMBL/GenBank/DDBJ whole genome shotgun (WGS) entry which is preliminary data.</text>
</comment>
<dbReference type="RefSeq" id="WP_123927903.1">
    <property type="nucleotide sequence ID" value="NZ_RKRE01000001.1"/>
</dbReference>
<accession>A0A3N5AXS5</accession>
<protein>
    <submittedName>
        <fullName evidence="9">4Fe-4S binding protein</fullName>
    </submittedName>
</protein>
<evidence type="ECO:0000256" key="4">
    <source>
        <dbReference type="ARBA" id="ARBA00022982"/>
    </source>
</evidence>
<keyword evidence="5" id="KW-0408">Iron</keyword>
<dbReference type="Pfam" id="PF00037">
    <property type="entry name" value="Fer4"/>
    <property type="match status" value="1"/>
</dbReference>
<dbReference type="EMBL" id="RKRE01000001">
    <property type="protein sequence ID" value="RPF49824.1"/>
    <property type="molecule type" value="Genomic_DNA"/>
</dbReference>